<evidence type="ECO:0000313" key="1">
    <source>
        <dbReference type="EMBL" id="QXE92783.1"/>
    </source>
</evidence>
<dbReference type="RefSeq" id="WP_217289328.1">
    <property type="nucleotide sequence ID" value="NZ_CP077683.1"/>
</dbReference>
<proteinExistence type="predicted"/>
<reference evidence="1 2" key="1">
    <citation type="submission" date="2021-06" db="EMBL/GenBank/DDBJ databases">
        <title>Gemonas diversity in paddy soil.</title>
        <authorList>
            <person name="Liu G."/>
        </authorList>
    </citation>
    <scope>NUCLEOTIDE SEQUENCE [LARGE SCALE GENOMIC DNA]</scope>
    <source>
        <strain evidence="1 2">RG2</strain>
    </source>
</reference>
<gene>
    <name evidence="1" type="ORF">KP001_09800</name>
</gene>
<evidence type="ECO:0000313" key="2">
    <source>
        <dbReference type="Proteomes" id="UP000683559"/>
    </source>
</evidence>
<keyword evidence="2" id="KW-1185">Reference proteome</keyword>
<dbReference type="EMBL" id="CP077683">
    <property type="protein sequence ID" value="QXE92783.1"/>
    <property type="molecule type" value="Genomic_DNA"/>
</dbReference>
<protein>
    <submittedName>
        <fullName evidence="1">Uncharacterized protein</fullName>
    </submittedName>
</protein>
<sequence>MNVKTSQPKYTGSKPLENTISALNKKQIRNLNRRFERGPYLRKTIADYPVLHAYLSKVFREAQKQLLQGVTVKLTLGQPWILAAPNTYQQVDAGFWLERVGAYRIDSCDASTQCLSLKVSIPKKKDGFYPDDFVLQTTQSMCQIYVSDKGKLTYIDLIFNTKPPGFIRELARYFSMGGPSARRKLRNRIKCMEEEPDSTFLSPIKFSRAKAVYI</sequence>
<dbReference type="Proteomes" id="UP000683559">
    <property type="component" value="Chromosome"/>
</dbReference>
<accession>A0ABX8LRA2</accession>
<name>A0ABX8LRA2_9BACT</name>
<organism evidence="1 2">
    <name type="scientific">Geomonas subterranea</name>
    <dbReference type="NCBI Taxonomy" id="2847989"/>
    <lineage>
        <taxon>Bacteria</taxon>
        <taxon>Pseudomonadati</taxon>
        <taxon>Thermodesulfobacteriota</taxon>
        <taxon>Desulfuromonadia</taxon>
        <taxon>Geobacterales</taxon>
        <taxon>Geobacteraceae</taxon>
        <taxon>Geomonas</taxon>
    </lineage>
</organism>